<keyword evidence="14" id="KW-1185">Reference proteome</keyword>
<reference evidence="13 14" key="1">
    <citation type="submission" date="2015-07" db="EMBL/GenBank/DDBJ databases">
        <title>Draft genome sequence of the Amantichitinum ursilacus IGB-41, a new chitin-degrading bacterium.</title>
        <authorList>
            <person name="Kirstahler P."/>
            <person name="Guenther M."/>
            <person name="Grumaz C."/>
            <person name="Rupp S."/>
            <person name="Zibek S."/>
            <person name="Sohn K."/>
        </authorList>
    </citation>
    <scope>NUCLEOTIDE SEQUENCE [LARGE SCALE GENOMIC DNA]</scope>
    <source>
        <strain evidence="13 14">IGB-41</strain>
    </source>
</reference>
<dbReference type="InterPro" id="IPR013377">
    <property type="entry name" value="FlgJ"/>
</dbReference>
<dbReference type="GO" id="GO:0071973">
    <property type="term" value="P:bacterial-type flagellum-dependent cell motility"/>
    <property type="evidence" value="ECO:0007669"/>
    <property type="project" value="TreeGrafter"/>
</dbReference>
<dbReference type="PANTHER" id="PTHR33308">
    <property type="entry name" value="PEPTIDOGLYCAN HYDROLASE FLGJ"/>
    <property type="match status" value="1"/>
</dbReference>
<dbReference type="EMBL" id="LAQT01000002">
    <property type="protein sequence ID" value="KPC54808.1"/>
    <property type="molecule type" value="Genomic_DNA"/>
</dbReference>
<name>A0A0N1JTR0_9NEIS</name>
<proteinExistence type="inferred from homology"/>
<comment type="similarity">
    <text evidence="4">In the C-terminal section; belongs to the glycosyl hydrolase 73 family.</text>
</comment>
<evidence type="ECO:0000256" key="5">
    <source>
        <dbReference type="ARBA" id="ARBA00013433"/>
    </source>
</evidence>
<dbReference type="Pfam" id="PF10135">
    <property type="entry name" value="Rod-binding"/>
    <property type="match status" value="1"/>
</dbReference>
<comment type="subcellular location">
    <subcellularLocation>
        <location evidence="2">Periplasm</location>
    </subcellularLocation>
</comment>
<dbReference type="NCBIfam" id="TIGR02541">
    <property type="entry name" value="flagell_FlgJ"/>
    <property type="match status" value="1"/>
</dbReference>
<dbReference type="InterPro" id="IPR019301">
    <property type="entry name" value="Flagellar_prot_FlgJ_N"/>
</dbReference>
<evidence type="ECO:0000256" key="8">
    <source>
        <dbReference type="ARBA" id="ARBA00023295"/>
    </source>
</evidence>
<dbReference type="InterPro" id="IPR051056">
    <property type="entry name" value="Glycosyl_Hydrolase_73"/>
</dbReference>
<dbReference type="Gene3D" id="2.10.70.40">
    <property type="entry name" value="peptidoglycan hydrolase"/>
    <property type="match status" value="1"/>
</dbReference>
<gene>
    <name evidence="13" type="primary">flgJ</name>
    <name evidence="13" type="ORF">WG78_04525</name>
</gene>
<evidence type="ECO:0000256" key="4">
    <source>
        <dbReference type="ARBA" id="ARBA00007974"/>
    </source>
</evidence>
<dbReference type="GO" id="GO:0071555">
    <property type="term" value="P:cell wall organization"/>
    <property type="evidence" value="ECO:0007669"/>
    <property type="project" value="UniProtKB-KW"/>
</dbReference>
<feature type="region of interest" description="Disordered" evidence="11">
    <location>
        <begin position="111"/>
        <end position="147"/>
    </location>
</feature>
<evidence type="ECO:0000313" key="13">
    <source>
        <dbReference type="EMBL" id="KPC54808.1"/>
    </source>
</evidence>
<comment type="caution">
    <text evidence="13">The sequence shown here is derived from an EMBL/GenBank/DDBJ whole genome shotgun (WGS) entry which is preliminary data.</text>
</comment>
<dbReference type="GO" id="GO:0042597">
    <property type="term" value="C:periplasmic space"/>
    <property type="evidence" value="ECO:0007669"/>
    <property type="project" value="UniProtKB-SubCell"/>
</dbReference>
<keyword evidence="9" id="KW-0961">Cell wall biogenesis/degradation</keyword>
<evidence type="ECO:0000259" key="12">
    <source>
        <dbReference type="SMART" id="SM00047"/>
    </source>
</evidence>
<dbReference type="RefSeq" id="WP_161805068.1">
    <property type="nucleotide sequence ID" value="NZ_LAQT01000002.1"/>
</dbReference>
<comment type="function">
    <text evidence="1">Flagellum-specific muramidase which hydrolyzes the peptidoglycan layer to assemble the rod structure in the periplasmic space.</text>
</comment>
<evidence type="ECO:0000256" key="1">
    <source>
        <dbReference type="ARBA" id="ARBA00002954"/>
    </source>
</evidence>
<dbReference type="STRING" id="857265.WG78_04525"/>
<dbReference type="GO" id="GO:0016798">
    <property type="term" value="F:hydrolase activity, acting on glycosyl bonds"/>
    <property type="evidence" value="ECO:0007669"/>
    <property type="project" value="UniProtKB-KW"/>
</dbReference>
<dbReference type="PRINTS" id="PR01002">
    <property type="entry name" value="FLGFLGJ"/>
</dbReference>
<evidence type="ECO:0000256" key="6">
    <source>
        <dbReference type="ARBA" id="ARBA00022764"/>
    </source>
</evidence>
<dbReference type="PATRIC" id="fig|857265.3.peg.928"/>
<evidence type="ECO:0000313" key="14">
    <source>
        <dbReference type="Proteomes" id="UP000037939"/>
    </source>
</evidence>
<dbReference type="AlphaFoldDB" id="A0A0N1JTR0"/>
<sequence>MLSPSAARSTGQDFVIDPNNVGQLRTLAAKSPQQGVKAVAQQFEALLMQQMLKSMRDATPQYDTLNTSNVKMFQSMFDQQMSSSLSKHGGLGLADAIVRQIQIQQDPSLLQHAWHTPPNPLTPANQSTNPDAASTSGKAAKDAAGGGKSGSFVLRIAGAAKRASETLGVSPHVLMAQAALETGWGRKPLTDASGNDTHNLFGIKAGRDWQGKTATVTTTEYVNGVAQKKVDTFRAYDSYTDAFADYATLIKKRFGDAVGAGDNARSYGQALQAGGYATDPTYASKLALVAARVQKHLQAESEGAAA</sequence>
<dbReference type="InterPro" id="IPR002901">
    <property type="entry name" value="MGlyc_endo_b_GlcNAc-like_dom"/>
</dbReference>
<organism evidence="13 14">
    <name type="scientific">Amantichitinum ursilacus</name>
    <dbReference type="NCBI Taxonomy" id="857265"/>
    <lineage>
        <taxon>Bacteria</taxon>
        <taxon>Pseudomonadati</taxon>
        <taxon>Pseudomonadota</taxon>
        <taxon>Betaproteobacteria</taxon>
        <taxon>Neisseriales</taxon>
        <taxon>Chitinibacteraceae</taxon>
        <taxon>Amantichitinum</taxon>
    </lineage>
</organism>
<evidence type="ECO:0000256" key="11">
    <source>
        <dbReference type="SAM" id="MobiDB-lite"/>
    </source>
</evidence>
<dbReference type="Gene3D" id="1.10.530.10">
    <property type="match status" value="1"/>
</dbReference>
<protein>
    <recommendedName>
        <fullName evidence="5">Peptidoglycan hydrolase FlgJ</fullName>
    </recommendedName>
    <alternativeName>
        <fullName evidence="10">Muramidase FlgJ</fullName>
    </alternativeName>
</protein>
<evidence type="ECO:0000256" key="10">
    <source>
        <dbReference type="ARBA" id="ARBA00030835"/>
    </source>
</evidence>
<evidence type="ECO:0000256" key="2">
    <source>
        <dbReference type="ARBA" id="ARBA00004418"/>
    </source>
</evidence>
<dbReference type="GO" id="GO:0004040">
    <property type="term" value="F:amidase activity"/>
    <property type="evidence" value="ECO:0007669"/>
    <property type="project" value="InterPro"/>
</dbReference>
<keyword evidence="7 13" id="KW-0378">Hydrolase</keyword>
<feature type="compositionally biased region" description="Polar residues" evidence="11">
    <location>
        <begin position="122"/>
        <end position="131"/>
    </location>
</feature>
<feature type="domain" description="Mannosyl-glycoprotein endo-beta-N-acetylglucosamidase-like" evidence="12">
    <location>
        <begin position="141"/>
        <end position="301"/>
    </location>
</feature>
<dbReference type="Proteomes" id="UP000037939">
    <property type="component" value="Unassembled WGS sequence"/>
</dbReference>
<comment type="similarity">
    <text evidence="3">In the N-terminal section; belongs to the FlgJ family.</text>
</comment>
<dbReference type="GO" id="GO:0044780">
    <property type="term" value="P:bacterial-type flagellum assembly"/>
    <property type="evidence" value="ECO:0007669"/>
    <property type="project" value="InterPro"/>
</dbReference>
<accession>A0A0N1JTR0</accession>
<evidence type="ECO:0000256" key="7">
    <source>
        <dbReference type="ARBA" id="ARBA00022801"/>
    </source>
</evidence>
<keyword evidence="8 13" id="KW-0326">Glycosidase</keyword>
<dbReference type="SMART" id="SM00047">
    <property type="entry name" value="LYZ2"/>
    <property type="match status" value="1"/>
</dbReference>
<keyword evidence="6" id="KW-0574">Periplasm</keyword>
<dbReference type="PANTHER" id="PTHR33308:SF9">
    <property type="entry name" value="PEPTIDOGLYCAN HYDROLASE FLGJ"/>
    <property type="match status" value="1"/>
</dbReference>
<evidence type="ECO:0000256" key="3">
    <source>
        <dbReference type="ARBA" id="ARBA00006880"/>
    </source>
</evidence>
<evidence type="ECO:0000256" key="9">
    <source>
        <dbReference type="ARBA" id="ARBA00023316"/>
    </source>
</evidence>
<dbReference type="Pfam" id="PF01832">
    <property type="entry name" value="Glucosaminidase"/>
    <property type="match status" value="1"/>
</dbReference>